<name>A0AAE0L3Z0_9CHLO</name>
<evidence type="ECO:0000313" key="1">
    <source>
        <dbReference type="EMBL" id="KAK3271261.1"/>
    </source>
</evidence>
<organism evidence="1 2">
    <name type="scientific">Cymbomonas tetramitiformis</name>
    <dbReference type="NCBI Taxonomy" id="36881"/>
    <lineage>
        <taxon>Eukaryota</taxon>
        <taxon>Viridiplantae</taxon>
        <taxon>Chlorophyta</taxon>
        <taxon>Pyramimonadophyceae</taxon>
        <taxon>Pyramimonadales</taxon>
        <taxon>Pyramimonadaceae</taxon>
        <taxon>Cymbomonas</taxon>
    </lineage>
</organism>
<dbReference type="EMBL" id="LGRX02009901">
    <property type="protein sequence ID" value="KAK3271261.1"/>
    <property type="molecule type" value="Genomic_DNA"/>
</dbReference>
<comment type="caution">
    <text evidence="1">The sequence shown here is derived from an EMBL/GenBank/DDBJ whole genome shotgun (WGS) entry which is preliminary data.</text>
</comment>
<evidence type="ECO:0000313" key="2">
    <source>
        <dbReference type="Proteomes" id="UP001190700"/>
    </source>
</evidence>
<proteinExistence type="predicted"/>
<dbReference type="Proteomes" id="UP001190700">
    <property type="component" value="Unassembled WGS sequence"/>
</dbReference>
<gene>
    <name evidence="1" type="ORF">CYMTET_20379</name>
</gene>
<dbReference type="AlphaFoldDB" id="A0AAE0L3Z0"/>
<accession>A0AAE0L3Z0</accession>
<keyword evidence="2" id="KW-1185">Reference proteome</keyword>
<reference evidence="1 2" key="1">
    <citation type="journal article" date="2015" name="Genome Biol. Evol.">
        <title>Comparative Genomics of a Bacterivorous Green Alga Reveals Evolutionary Causalities and Consequences of Phago-Mixotrophic Mode of Nutrition.</title>
        <authorList>
            <person name="Burns J.A."/>
            <person name="Paasch A."/>
            <person name="Narechania A."/>
            <person name="Kim E."/>
        </authorList>
    </citation>
    <scope>NUCLEOTIDE SEQUENCE [LARGE SCALE GENOMIC DNA]</scope>
    <source>
        <strain evidence="1 2">PLY_AMNH</strain>
    </source>
</reference>
<protein>
    <submittedName>
        <fullName evidence="1">Uncharacterized protein</fullName>
    </submittedName>
</protein>
<sequence>MSSQSGTIVPKGKTRLCISGFSYSHNTGLARQIADKIADLKANEYETWFVFGVPGLSHDHYGFVDALKPKLATEEQRKKYMAREGWSAPFVWMETLGADDAVVYTAIGGCDDFRAWSKAKNFGSAEIDALCDRDPSLWGDLVVSQAPGTAEIKVDAKGREAFCGFF</sequence>